<evidence type="ECO:0000313" key="3">
    <source>
        <dbReference type="Proteomes" id="UP000603141"/>
    </source>
</evidence>
<gene>
    <name evidence="2" type="ORF">JIN85_00390</name>
</gene>
<evidence type="ECO:0000313" key="2">
    <source>
        <dbReference type="EMBL" id="MBK1880847.1"/>
    </source>
</evidence>
<protein>
    <submittedName>
        <fullName evidence="2">Uncharacterized protein</fullName>
    </submittedName>
</protein>
<comment type="caution">
    <text evidence="2">The sequence shown here is derived from an EMBL/GenBank/DDBJ whole genome shotgun (WGS) entry which is preliminary data.</text>
</comment>
<reference evidence="2" key="1">
    <citation type="submission" date="2021-01" db="EMBL/GenBank/DDBJ databases">
        <title>Modified the classification status of verrucomicrobia.</title>
        <authorList>
            <person name="Feng X."/>
        </authorList>
    </citation>
    <scope>NUCLEOTIDE SEQUENCE</scope>
    <source>
        <strain evidence="2">KCTC 22041</strain>
    </source>
</reference>
<dbReference type="AlphaFoldDB" id="A0A934S1X9"/>
<feature type="signal peptide" evidence="1">
    <location>
        <begin position="1"/>
        <end position="22"/>
    </location>
</feature>
<sequence>MNTFKVLFCVAVAAISTGAVLAEDVIFTNSIRQIQVPSGVEWDMPVDPQGEDQSQVGVDSTGSKFELWTVRTPGPIAYLLDTAYVGAYIPKASIVIESADPFSKEGLVRTRADQPFKVYTTVQNLVADSEAPTAAKQVTYVHHKQAYGEGGPAANQPDQAILHSKDTLTENKTYEDDRDITVVPGAERMKVWGEERFSVFSVQDGDVPPTELDSKTIQILPVVTGEISGITEGESIKFALPEMTFTAQDVYPQEGITVQVYQGAYDETKATKTVVQMPIGWTNTSWDNPQSIELTGSKSDLSRVITSDGEWTIELWADNPYFGKLELAHVTFDYKSAIQVQGLVGGLE</sequence>
<name>A0A934S1X9_9BACT</name>
<organism evidence="2 3">
    <name type="scientific">Luteolibacter pohnpeiensis</name>
    <dbReference type="NCBI Taxonomy" id="454153"/>
    <lineage>
        <taxon>Bacteria</taxon>
        <taxon>Pseudomonadati</taxon>
        <taxon>Verrucomicrobiota</taxon>
        <taxon>Verrucomicrobiia</taxon>
        <taxon>Verrucomicrobiales</taxon>
        <taxon>Verrucomicrobiaceae</taxon>
        <taxon>Luteolibacter</taxon>
    </lineage>
</organism>
<keyword evidence="3" id="KW-1185">Reference proteome</keyword>
<keyword evidence="1" id="KW-0732">Signal</keyword>
<dbReference type="RefSeq" id="WP_200266451.1">
    <property type="nucleotide sequence ID" value="NZ_JAENIJ010000001.1"/>
</dbReference>
<proteinExistence type="predicted"/>
<feature type="chain" id="PRO_5036975579" evidence="1">
    <location>
        <begin position="23"/>
        <end position="348"/>
    </location>
</feature>
<dbReference type="EMBL" id="JAENIJ010000001">
    <property type="protein sequence ID" value="MBK1880847.1"/>
    <property type="molecule type" value="Genomic_DNA"/>
</dbReference>
<dbReference type="Proteomes" id="UP000603141">
    <property type="component" value="Unassembled WGS sequence"/>
</dbReference>
<accession>A0A934S1X9</accession>
<evidence type="ECO:0000256" key="1">
    <source>
        <dbReference type="SAM" id="SignalP"/>
    </source>
</evidence>